<evidence type="ECO:0000256" key="1">
    <source>
        <dbReference type="SAM" id="MobiDB-lite"/>
    </source>
</evidence>
<sequence>MIQVYTGEQLSHRPNKQRKTHQSKLTYWTKGKKR</sequence>
<protein>
    <submittedName>
        <fullName evidence="2">Uncharacterized protein</fullName>
    </submittedName>
</protein>
<organism evidence="2">
    <name type="scientific">Dipodfec virus UA23Rod_1071</name>
    <dbReference type="NCBI Taxonomy" id="2929326"/>
    <lineage>
        <taxon>Viruses</taxon>
        <taxon>Monodnaviria</taxon>
        <taxon>Sangervirae</taxon>
        <taxon>Phixviricota</taxon>
        <taxon>Malgrandaviricetes</taxon>
        <taxon>Petitvirales</taxon>
        <taxon>Microviridae</taxon>
    </lineage>
</organism>
<proteinExistence type="predicted"/>
<feature type="compositionally biased region" description="Basic residues" evidence="1">
    <location>
        <begin position="13"/>
        <end position="22"/>
    </location>
</feature>
<name>A0A976R770_9VIRU</name>
<accession>A0A976R770</accession>
<feature type="region of interest" description="Disordered" evidence="1">
    <location>
        <begin position="1"/>
        <end position="34"/>
    </location>
</feature>
<reference evidence="2" key="1">
    <citation type="submission" date="2022-02" db="EMBL/GenBank/DDBJ databases">
        <title>Towards deciphering the DNA virus diversity associated with rodent species in the families Cricetidae and Heteromyidae.</title>
        <authorList>
            <person name="Lund M."/>
            <person name="Larsen B.B."/>
            <person name="Gryseels S."/>
            <person name="Kraberger S."/>
            <person name="Rowsey D.M."/>
            <person name="Steger L."/>
            <person name="Yule K.M."/>
            <person name="Upham N.S."/>
            <person name="Worobey M."/>
            <person name="Van Doorslaer K."/>
            <person name="Varsani A."/>
        </authorList>
    </citation>
    <scope>NUCLEOTIDE SEQUENCE</scope>
    <source>
        <strain evidence="2">UA23Rod_1071</strain>
    </source>
</reference>
<dbReference type="EMBL" id="OM869609">
    <property type="protein sequence ID" value="UPW41489.1"/>
    <property type="molecule type" value="Genomic_DNA"/>
</dbReference>
<evidence type="ECO:0000313" key="2">
    <source>
        <dbReference type="EMBL" id="UPW41489.1"/>
    </source>
</evidence>